<proteinExistence type="predicted"/>
<evidence type="ECO:0000313" key="1">
    <source>
        <dbReference type="EMBL" id="GBM50555.1"/>
    </source>
</evidence>
<organism evidence="1 2">
    <name type="scientific">Araneus ventricosus</name>
    <name type="common">Orbweaver spider</name>
    <name type="synonym">Epeira ventricosa</name>
    <dbReference type="NCBI Taxonomy" id="182803"/>
    <lineage>
        <taxon>Eukaryota</taxon>
        <taxon>Metazoa</taxon>
        <taxon>Ecdysozoa</taxon>
        <taxon>Arthropoda</taxon>
        <taxon>Chelicerata</taxon>
        <taxon>Arachnida</taxon>
        <taxon>Araneae</taxon>
        <taxon>Araneomorphae</taxon>
        <taxon>Entelegynae</taxon>
        <taxon>Araneoidea</taxon>
        <taxon>Araneidae</taxon>
        <taxon>Araneus</taxon>
    </lineage>
</organism>
<dbReference type="EMBL" id="BGPR01001303">
    <property type="protein sequence ID" value="GBM50555.1"/>
    <property type="molecule type" value="Genomic_DNA"/>
</dbReference>
<gene>
    <name evidence="1" type="ORF">AVEN_1941_1</name>
</gene>
<comment type="caution">
    <text evidence="1">The sequence shown here is derived from an EMBL/GenBank/DDBJ whole genome shotgun (WGS) entry which is preliminary data.</text>
</comment>
<name>A0A4Y2GCV5_ARAVE</name>
<dbReference type="AlphaFoldDB" id="A0A4Y2GCV5"/>
<keyword evidence="2" id="KW-1185">Reference proteome</keyword>
<protein>
    <submittedName>
        <fullName evidence="1">Uncharacterized protein</fullName>
    </submittedName>
</protein>
<sequence>MMQEGNLLPYIRTRRKGVDGFSVETPGLLTDPVPISPSFDSLTDTWAPTVHKLSHNQAFCGLCDAQFLCLSTVQQQNSRVVIRRFCRMSSSKPKSWHCWSQLSVGLLWPGDEVSASWLEGSKSNPLKNRRICGLKSDFKSPLVGVAWVK</sequence>
<accession>A0A4Y2GCV5</accession>
<evidence type="ECO:0000313" key="2">
    <source>
        <dbReference type="Proteomes" id="UP000499080"/>
    </source>
</evidence>
<dbReference type="Proteomes" id="UP000499080">
    <property type="component" value="Unassembled WGS sequence"/>
</dbReference>
<reference evidence="1 2" key="1">
    <citation type="journal article" date="2019" name="Sci. Rep.">
        <title>Orb-weaving spider Araneus ventricosus genome elucidates the spidroin gene catalogue.</title>
        <authorList>
            <person name="Kono N."/>
            <person name="Nakamura H."/>
            <person name="Ohtoshi R."/>
            <person name="Moran D.A.P."/>
            <person name="Shinohara A."/>
            <person name="Yoshida Y."/>
            <person name="Fujiwara M."/>
            <person name="Mori M."/>
            <person name="Tomita M."/>
            <person name="Arakawa K."/>
        </authorList>
    </citation>
    <scope>NUCLEOTIDE SEQUENCE [LARGE SCALE GENOMIC DNA]</scope>
</reference>